<evidence type="ECO:0000313" key="7">
    <source>
        <dbReference type="Proteomes" id="UP000288805"/>
    </source>
</evidence>
<organism evidence="6 7">
    <name type="scientific">Vitis vinifera</name>
    <name type="common">Grape</name>
    <dbReference type="NCBI Taxonomy" id="29760"/>
    <lineage>
        <taxon>Eukaryota</taxon>
        <taxon>Viridiplantae</taxon>
        <taxon>Streptophyta</taxon>
        <taxon>Embryophyta</taxon>
        <taxon>Tracheophyta</taxon>
        <taxon>Spermatophyta</taxon>
        <taxon>Magnoliopsida</taxon>
        <taxon>eudicotyledons</taxon>
        <taxon>Gunneridae</taxon>
        <taxon>Pentapetalae</taxon>
        <taxon>rosids</taxon>
        <taxon>Vitales</taxon>
        <taxon>Vitaceae</taxon>
        <taxon>Viteae</taxon>
        <taxon>Vitis</taxon>
    </lineage>
</organism>
<dbReference type="Gene3D" id="3.40.50.300">
    <property type="entry name" value="P-loop containing nucleotide triphosphate hydrolases"/>
    <property type="match status" value="1"/>
</dbReference>
<dbReference type="InterPro" id="IPR027417">
    <property type="entry name" value="P-loop_NTPase"/>
</dbReference>
<dbReference type="GO" id="GO:0004386">
    <property type="term" value="F:helicase activity"/>
    <property type="evidence" value="ECO:0007669"/>
    <property type="project" value="UniProtKB-KW"/>
</dbReference>
<keyword evidence="1" id="KW-0547">Nucleotide-binding</keyword>
<dbReference type="InterPro" id="IPR006935">
    <property type="entry name" value="Helicase/UvrB_N"/>
</dbReference>
<evidence type="ECO:0000256" key="2">
    <source>
        <dbReference type="ARBA" id="ARBA00022801"/>
    </source>
</evidence>
<feature type="domain" description="Helicase/UvrB N-terminal" evidence="5">
    <location>
        <begin position="105"/>
        <end position="154"/>
    </location>
</feature>
<dbReference type="AlphaFoldDB" id="A0A438GR39"/>
<dbReference type="EMBL" id="QGNW01000366">
    <property type="protein sequence ID" value="RVW74638.1"/>
    <property type="molecule type" value="Genomic_DNA"/>
</dbReference>
<dbReference type="GO" id="GO:0005524">
    <property type="term" value="F:ATP binding"/>
    <property type="evidence" value="ECO:0007669"/>
    <property type="project" value="UniProtKB-KW"/>
</dbReference>
<sequence>MASTTPHLITVDDDDEFDWEAAFREIDVACQTTKPSISCSDNYKPKLSKQSTLDKFISPAGAVPPLENGNTLDRDKSNLVGDEGLCCIDVDAEAAKTWIYPVNVPLRKYQLSITKTALFSNTLVALPTGLGKTLIAAVVMYNYFRWFPEGNVILCTNSFVTSSKPPILSLIFILWRNYHSFNC</sequence>
<protein>
    <submittedName>
        <fullName evidence="6">DEAD-box ATP-dependent RNA helicase FANCM</fullName>
    </submittedName>
</protein>
<evidence type="ECO:0000259" key="5">
    <source>
        <dbReference type="Pfam" id="PF04851"/>
    </source>
</evidence>
<accession>A0A438GR39</accession>
<dbReference type="Pfam" id="PF04851">
    <property type="entry name" value="ResIII"/>
    <property type="match status" value="1"/>
</dbReference>
<evidence type="ECO:0000313" key="6">
    <source>
        <dbReference type="EMBL" id="RVW74638.1"/>
    </source>
</evidence>
<evidence type="ECO:0000256" key="4">
    <source>
        <dbReference type="ARBA" id="ARBA00022840"/>
    </source>
</evidence>
<reference evidence="6 7" key="1">
    <citation type="journal article" date="2018" name="PLoS Genet.">
        <title>Population sequencing reveals clonal diversity and ancestral inbreeding in the grapevine cultivar Chardonnay.</title>
        <authorList>
            <person name="Roach M.J."/>
            <person name="Johnson D.L."/>
            <person name="Bohlmann J."/>
            <person name="van Vuuren H.J."/>
            <person name="Jones S.J."/>
            <person name="Pretorius I.S."/>
            <person name="Schmidt S.A."/>
            <person name="Borneman A.R."/>
        </authorList>
    </citation>
    <scope>NUCLEOTIDE SEQUENCE [LARGE SCALE GENOMIC DNA]</scope>
    <source>
        <strain evidence="7">cv. Chardonnay</strain>
        <tissue evidence="6">Leaf</tissue>
    </source>
</reference>
<keyword evidence="3 6" id="KW-0347">Helicase</keyword>
<dbReference type="GO" id="GO:0003677">
    <property type="term" value="F:DNA binding"/>
    <property type="evidence" value="ECO:0007669"/>
    <property type="project" value="InterPro"/>
</dbReference>
<keyword evidence="2" id="KW-0378">Hydrolase</keyword>
<dbReference type="Proteomes" id="UP000288805">
    <property type="component" value="Unassembled WGS sequence"/>
</dbReference>
<dbReference type="GO" id="GO:0016787">
    <property type="term" value="F:hydrolase activity"/>
    <property type="evidence" value="ECO:0007669"/>
    <property type="project" value="UniProtKB-KW"/>
</dbReference>
<gene>
    <name evidence="6" type="primary">FANCM_2</name>
    <name evidence="6" type="ORF">CK203_052075</name>
</gene>
<evidence type="ECO:0000256" key="1">
    <source>
        <dbReference type="ARBA" id="ARBA00022741"/>
    </source>
</evidence>
<keyword evidence="4" id="KW-0067">ATP-binding</keyword>
<dbReference type="SUPFAM" id="SSF52540">
    <property type="entry name" value="P-loop containing nucleoside triphosphate hydrolases"/>
    <property type="match status" value="1"/>
</dbReference>
<evidence type="ECO:0000256" key="3">
    <source>
        <dbReference type="ARBA" id="ARBA00022806"/>
    </source>
</evidence>
<dbReference type="PANTHER" id="PTHR14025:SF20">
    <property type="entry name" value="FANCONI ANEMIA GROUP M PROTEIN"/>
    <property type="match status" value="1"/>
</dbReference>
<comment type="caution">
    <text evidence="6">The sequence shown here is derived from an EMBL/GenBank/DDBJ whole genome shotgun (WGS) entry which is preliminary data.</text>
</comment>
<name>A0A438GR39_VITVI</name>
<proteinExistence type="predicted"/>
<dbReference type="PANTHER" id="PTHR14025">
    <property type="entry name" value="FANCONI ANEMIA GROUP M FANCM FAMILY MEMBER"/>
    <property type="match status" value="1"/>
</dbReference>